<name>A0A126Q0T1_ALTMA</name>
<accession>A0A126Q0T1</accession>
<gene>
    <name evidence="2" type="ORF">AVL55_11975</name>
</gene>
<dbReference type="CDD" id="cd00158">
    <property type="entry name" value="RHOD"/>
    <property type="match status" value="1"/>
</dbReference>
<dbReference type="GO" id="GO:0004792">
    <property type="term" value="F:thiosulfate-cyanide sulfurtransferase activity"/>
    <property type="evidence" value="ECO:0007669"/>
    <property type="project" value="TreeGrafter"/>
</dbReference>
<organism evidence="2 3">
    <name type="scientific">Alteromonas macleodii</name>
    <name type="common">Pseudoalteromonas macleodii</name>
    <dbReference type="NCBI Taxonomy" id="28108"/>
    <lineage>
        <taxon>Bacteria</taxon>
        <taxon>Pseudomonadati</taxon>
        <taxon>Pseudomonadota</taxon>
        <taxon>Gammaproteobacteria</taxon>
        <taxon>Alteromonadales</taxon>
        <taxon>Alteromonadaceae</taxon>
        <taxon>Alteromonas/Salinimonas group</taxon>
        <taxon>Alteromonas</taxon>
    </lineage>
</organism>
<dbReference type="PANTHER" id="PTHR44086:SF10">
    <property type="entry name" value="THIOSULFATE SULFURTRANSFERASE_RHODANESE-LIKE DOMAIN-CONTAINING PROTEIN 3"/>
    <property type="match status" value="1"/>
</dbReference>
<dbReference type="OrthoDB" id="9791096at2"/>
<dbReference type="SUPFAM" id="SSF52821">
    <property type="entry name" value="Rhodanese/Cell cycle control phosphatase"/>
    <property type="match status" value="1"/>
</dbReference>
<evidence type="ECO:0000313" key="3">
    <source>
        <dbReference type="Proteomes" id="UP000063991"/>
    </source>
</evidence>
<dbReference type="AlphaFoldDB" id="A0A126Q0T1"/>
<evidence type="ECO:0000313" key="2">
    <source>
        <dbReference type="EMBL" id="AMJ98821.1"/>
    </source>
</evidence>
<feature type="domain" description="Rhodanese" evidence="1">
    <location>
        <begin position="29"/>
        <end position="106"/>
    </location>
</feature>
<sequence>MLIDMKTRIENIDVNLRTVSAEQAASECRNNSGILIDVRESAEVANQPVPSALHIPRGVLEMKALEQFKDASAPLYIHCASGVRAKLAAEQLIKMGYENVSVVTCPVPTINQANQK</sequence>
<dbReference type="PANTHER" id="PTHR44086">
    <property type="entry name" value="THIOSULFATE SULFURTRANSFERASE RDL2, MITOCHONDRIAL-RELATED"/>
    <property type="match status" value="1"/>
</dbReference>
<dbReference type="EMBL" id="CP014323">
    <property type="protein sequence ID" value="AMJ98821.1"/>
    <property type="molecule type" value="Genomic_DNA"/>
</dbReference>
<dbReference type="InterPro" id="IPR001763">
    <property type="entry name" value="Rhodanese-like_dom"/>
</dbReference>
<dbReference type="InterPro" id="IPR036873">
    <property type="entry name" value="Rhodanese-like_dom_sf"/>
</dbReference>
<protein>
    <recommendedName>
        <fullName evidence="1">Rhodanese domain-containing protein</fullName>
    </recommendedName>
</protein>
<evidence type="ECO:0000259" key="1">
    <source>
        <dbReference type="PROSITE" id="PS50206"/>
    </source>
</evidence>
<proteinExistence type="predicted"/>
<dbReference type="Gene3D" id="3.40.250.10">
    <property type="entry name" value="Rhodanese-like domain"/>
    <property type="match status" value="1"/>
</dbReference>
<dbReference type="Pfam" id="PF00581">
    <property type="entry name" value="Rhodanese"/>
    <property type="match status" value="1"/>
</dbReference>
<dbReference type="Proteomes" id="UP000063991">
    <property type="component" value="Chromosome"/>
</dbReference>
<dbReference type="RefSeq" id="WP_061095292.1">
    <property type="nucleotide sequence ID" value="NZ_CP014323.1"/>
</dbReference>
<dbReference type="PROSITE" id="PS50206">
    <property type="entry name" value="RHODANESE_3"/>
    <property type="match status" value="1"/>
</dbReference>
<reference evidence="2 3" key="1">
    <citation type="submission" date="2015-12" db="EMBL/GenBank/DDBJ databases">
        <authorList>
            <person name="Shamseldin A."/>
            <person name="Moawad H."/>
            <person name="Abd El-Rahim W.M."/>
            <person name="Sadowsky M.J."/>
        </authorList>
    </citation>
    <scope>NUCLEOTIDE SEQUENCE [LARGE SCALE GENOMIC DNA]</scope>
    <source>
        <strain evidence="2 3">D7</strain>
    </source>
</reference>